<evidence type="ECO:0000313" key="2">
    <source>
        <dbReference type="Proteomes" id="UP000039865"/>
    </source>
</evidence>
<gene>
    <name evidence="1" type="primary">Contig4928.g5272</name>
    <name evidence="1" type="ORF">STYLEM_3520</name>
</gene>
<dbReference type="Proteomes" id="UP000039865">
    <property type="component" value="Unassembled WGS sequence"/>
</dbReference>
<name>A0A077ZXB7_STYLE</name>
<proteinExistence type="predicted"/>
<sequence length="163" mass="19657">MGAYKTIGRLEPFTHDFKLYIRYSKKQKSFLLKYSDTGELHSAIPSDILTLMPFESSIELMNRFKWLDTERFMFTNVEGYEKIVSIKTYQVLAQNYRPLFNDISGEEWKIWPYYNLREDLKTDILSRLKRIYQMYKTLYYLHDFNGPNGQKEDQAQDNLTWND</sequence>
<dbReference type="EMBL" id="CCKQ01003425">
    <property type="protein sequence ID" value="CDW74540.1"/>
    <property type="molecule type" value="Genomic_DNA"/>
</dbReference>
<dbReference type="AlphaFoldDB" id="A0A077ZXB7"/>
<organism evidence="1 2">
    <name type="scientific">Stylonychia lemnae</name>
    <name type="common">Ciliate</name>
    <dbReference type="NCBI Taxonomy" id="5949"/>
    <lineage>
        <taxon>Eukaryota</taxon>
        <taxon>Sar</taxon>
        <taxon>Alveolata</taxon>
        <taxon>Ciliophora</taxon>
        <taxon>Intramacronucleata</taxon>
        <taxon>Spirotrichea</taxon>
        <taxon>Stichotrichia</taxon>
        <taxon>Sporadotrichida</taxon>
        <taxon>Oxytrichidae</taxon>
        <taxon>Stylonychinae</taxon>
        <taxon>Stylonychia</taxon>
    </lineage>
</organism>
<keyword evidence="2" id="KW-1185">Reference proteome</keyword>
<accession>A0A077ZXB7</accession>
<reference evidence="1 2" key="1">
    <citation type="submission" date="2014-06" db="EMBL/GenBank/DDBJ databases">
        <authorList>
            <person name="Swart Estienne"/>
        </authorList>
    </citation>
    <scope>NUCLEOTIDE SEQUENCE [LARGE SCALE GENOMIC DNA]</scope>
    <source>
        <strain evidence="1 2">130c</strain>
    </source>
</reference>
<evidence type="ECO:0000313" key="1">
    <source>
        <dbReference type="EMBL" id="CDW74540.1"/>
    </source>
</evidence>
<dbReference type="InParanoid" id="A0A077ZXB7"/>
<protein>
    <submittedName>
        <fullName evidence="1">Uncharacterized protein</fullName>
    </submittedName>
</protein>